<dbReference type="Proteomes" id="UP001558613">
    <property type="component" value="Unassembled WGS sequence"/>
</dbReference>
<protein>
    <submittedName>
        <fullName evidence="2">Uncharacterized protein</fullName>
    </submittedName>
</protein>
<proteinExistence type="predicted"/>
<dbReference type="EMBL" id="JAYMGO010000009">
    <property type="protein sequence ID" value="KAL1267725.1"/>
    <property type="molecule type" value="Genomic_DNA"/>
</dbReference>
<keyword evidence="3" id="KW-1185">Reference proteome</keyword>
<name>A0ABR3MSW3_9TELE</name>
<evidence type="ECO:0000313" key="3">
    <source>
        <dbReference type="Proteomes" id="UP001558613"/>
    </source>
</evidence>
<accession>A0ABR3MSW3</accession>
<comment type="caution">
    <text evidence="2">The sequence shown here is derived from an EMBL/GenBank/DDBJ whole genome shotgun (WGS) entry which is preliminary data.</text>
</comment>
<evidence type="ECO:0000313" key="2">
    <source>
        <dbReference type="EMBL" id="KAL1267725.1"/>
    </source>
</evidence>
<gene>
    <name evidence="2" type="ORF">QQF64_033088</name>
</gene>
<reference evidence="2 3" key="1">
    <citation type="submission" date="2023-09" db="EMBL/GenBank/DDBJ databases">
        <authorList>
            <person name="Wang M."/>
        </authorList>
    </citation>
    <scope>NUCLEOTIDE SEQUENCE [LARGE SCALE GENOMIC DNA]</scope>
    <source>
        <strain evidence="2">GT-2023</strain>
        <tissue evidence="2">Liver</tissue>
    </source>
</reference>
<evidence type="ECO:0000256" key="1">
    <source>
        <dbReference type="SAM" id="MobiDB-lite"/>
    </source>
</evidence>
<sequence length="81" mass="8937">METSGLIEIFEKRIRTAIKLDVQEDRSIGFQRGGNLFVASCASSQSIGLYPFSLREQHLNTGPARKGRCQENPIPSGSIDL</sequence>
<feature type="region of interest" description="Disordered" evidence="1">
    <location>
        <begin position="61"/>
        <end position="81"/>
    </location>
</feature>
<organism evidence="2 3">
    <name type="scientific">Cirrhinus molitorella</name>
    <name type="common">mud carp</name>
    <dbReference type="NCBI Taxonomy" id="172907"/>
    <lineage>
        <taxon>Eukaryota</taxon>
        <taxon>Metazoa</taxon>
        <taxon>Chordata</taxon>
        <taxon>Craniata</taxon>
        <taxon>Vertebrata</taxon>
        <taxon>Euteleostomi</taxon>
        <taxon>Actinopterygii</taxon>
        <taxon>Neopterygii</taxon>
        <taxon>Teleostei</taxon>
        <taxon>Ostariophysi</taxon>
        <taxon>Cypriniformes</taxon>
        <taxon>Cyprinidae</taxon>
        <taxon>Labeoninae</taxon>
        <taxon>Labeonini</taxon>
        <taxon>Cirrhinus</taxon>
    </lineage>
</organism>